<feature type="transmembrane region" description="Helical" evidence="7">
    <location>
        <begin position="92"/>
        <end position="119"/>
    </location>
</feature>
<comment type="similarity">
    <text evidence="6">Belongs to the G-protein coupled receptor 1 family.</text>
</comment>
<evidence type="ECO:0000256" key="7">
    <source>
        <dbReference type="SAM" id="Phobius"/>
    </source>
</evidence>
<sequence>MACLSPGKLLWESKMPVNGTALSWATATYITVEILIGLCAIVGNVLVIWVVKLNPSLQTTTFYFIISLALADIAVGVLVMPLAVVISLSITIHFYSCLLMTCLMLVFTHASIMSLLAIAVDRYLRVKLTIRSRIPEIPGYIVSFQLKVHFLLVMRLFILLSLMVFSDAMVMDEKVKESFVLDTASAVCSYDAYYKDHPKYWCRGYFRDYCSIIVFTPNSTDRVALRDTGSQLIVTVSCLTEEDAGWYWCGIQRVFARDDMDFTELVVTDNRRSALANDFWSRKDPSGNRNRSCRASKVVHKADHSMMSILIICMLISGLGIISIISHLSKRRRSQRNRRVDHSLKPLSRVLPPKEMARTEQMTEDFFHLVHKVMLQQNHHDNRPTSRGLILTSQCCEGPSQLGSNHLPLGKKGGSWRSCSRPCLSKAAVRQHLKILVLMPLASQK</sequence>
<feature type="transmembrane region" description="Helical" evidence="7">
    <location>
        <begin position="140"/>
        <end position="165"/>
    </location>
</feature>
<proteinExistence type="inferred from homology"/>
<dbReference type="PROSITE" id="PS50262">
    <property type="entry name" value="G_PROTEIN_RECEP_F1_2"/>
    <property type="match status" value="1"/>
</dbReference>
<reference evidence="10" key="1">
    <citation type="submission" date="2025-08" db="UniProtKB">
        <authorList>
            <consortium name="RefSeq"/>
        </authorList>
    </citation>
    <scope>IDENTIFICATION</scope>
    <source>
        <tissue evidence="10">Blood</tissue>
    </source>
</reference>
<gene>
    <name evidence="10" type="primary">ADORA3</name>
</gene>
<feature type="domain" description="G-protein coupled receptors family 1 profile" evidence="8">
    <location>
        <begin position="43"/>
        <end position="188"/>
    </location>
</feature>
<keyword evidence="5 7" id="KW-0472">Membrane</keyword>
<evidence type="ECO:0000256" key="4">
    <source>
        <dbReference type="ARBA" id="ARBA00023040"/>
    </source>
</evidence>
<protein>
    <submittedName>
        <fullName evidence="10">Adenosine receptor A3 isoform X3</fullName>
    </submittedName>
</protein>
<dbReference type="SUPFAM" id="SSF81321">
    <property type="entry name" value="Family A G protein-coupled receptor-like"/>
    <property type="match status" value="1"/>
</dbReference>
<keyword evidence="6 10" id="KW-0675">Receptor</keyword>
<evidence type="ECO:0000256" key="1">
    <source>
        <dbReference type="ARBA" id="ARBA00004370"/>
    </source>
</evidence>
<evidence type="ECO:0000256" key="2">
    <source>
        <dbReference type="ARBA" id="ARBA00022692"/>
    </source>
</evidence>
<dbReference type="InterPro" id="IPR036179">
    <property type="entry name" value="Ig-like_dom_sf"/>
</dbReference>
<keyword evidence="4 6" id="KW-0297">G-protein coupled receptor</keyword>
<dbReference type="GeneID" id="103547801"/>
<dbReference type="PRINTS" id="PR00555">
    <property type="entry name" value="ADENOSINEA3R"/>
</dbReference>
<name>A0ABM2EFG2_EQUPR</name>
<evidence type="ECO:0000256" key="3">
    <source>
        <dbReference type="ARBA" id="ARBA00022989"/>
    </source>
</evidence>
<dbReference type="InterPro" id="IPR000466">
    <property type="entry name" value="Adeno_A3_rcpt"/>
</dbReference>
<dbReference type="PRINTS" id="PR00237">
    <property type="entry name" value="GPCRRHODOPSN"/>
</dbReference>
<evidence type="ECO:0000313" key="10">
    <source>
        <dbReference type="RefSeq" id="XP_008513450.2"/>
    </source>
</evidence>
<evidence type="ECO:0000313" key="9">
    <source>
        <dbReference type="Proteomes" id="UP001652662"/>
    </source>
</evidence>
<dbReference type="InterPro" id="IPR050671">
    <property type="entry name" value="CD300_family_receptors"/>
</dbReference>
<evidence type="ECO:0000256" key="5">
    <source>
        <dbReference type="ARBA" id="ARBA00023136"/>
    </source>
</evidence>
<dbReference type="InterPro" id="IPR000276">
    <property type="entry name" value="GPCR_Rhodpsn"/>
</dbReference>
<accession>A0ABM2EFG2</accession>
<dbReference type="RefSeq" id="XP_008513450.2">
    <property type="nucleotide sequence ID" value="XM_008515228.2"/>
</dbReference>
<dbReference type="PROSITE" id="PS00237">
    <property type="entry name" value="G_PROTEIN_RECEP_F1_1"/>
    <property type="match status" value="1"/>
</dbReference>
<keyword evidence="9" id="KW-1185">Reference proteome</keyword>
<keyword evidence="2 6" id="KW-0812">Transmembrane</keyword>
<feature type="transmembrane region" description="Helical" evidence="7">
    <location>
        <begin position="62"/>
        <end position="86"/>
    </location>
</feature>
<dbReference type="SUPFAM" id="SSF48726">
    <property type="entry name" value="Immunoglobulin"/>
    <property type="match status" value="1"/>
</dbReference>
<evidence type="ECO:0000259" key="8">
    <source>
        <dbReference type="PROSITE" id="PS50262"/>
    </source>
</evidence>
<dbReference type="PANTHER" id="PTHR11860:SF4">
    <property type="entry name" value="TRANSMEMBRANE DOMAIN-CONTAINING PROTEIN TMIGD3"/>
    <property type="match status" value="1"/>
</dbReference>
<comment type="subcellular location">
    <subcellularLocation>
        <location evidence="1">Membrane</location>
    </subcellularLocation>
</comment>
<dbReference type="Proteomes" id="UP001652662">
    <property type="component" value="Unplaced"/>
</dbReference>
<dbReference type="Pfam" id="PF00001">
    <property type="entry name" value="7tm_1"/>
    <property type="match status" value="1"/>
</dbReference>
<keyword evidence="3 7" id="KW-1133">Transmembrane helix</keyword>
<dbReference type="Gene3D" id="1.20.1070.10">
    <property type="entry name" value="Rhodopsin 7-helix transmembrane proteins"/>
    <property type="match status" value="1"/>
</dbReference>
<dbReference type="PANTHER" id="PTHR11860">
    <property type="entry name" value="POLYMERIC-IMMUNOGLOBULIN RECEPTOR"/>
    <property type="match status" value="1"/>
</dbReference>
<dbReference type="InterPro" id="IPR017452">
    <property type="entry name" value="GPCR_Rhodpsn_7TM"/>
</dbReference>
<feature type="transmembrane region" description="Helical" evidence="7">
    <location>
        <begin position="21"/>
        <end position="50"/>
    </location>
</feature>
<keyword evidence="6" id="KW-0807">Transducer</keyword>
<organism evidence="9 10">
    <name type="scientific">Equus przewalskii</name>
    <name type="common">Przewalski's horse</name>
    <name type="synonym">Equus caballus przewalskii</name>
    <dbReference type="NCBI Taxonomy" id="9798"/>
    <lineage>
        <taxon>Eukaryota</taxon>
        <taxon>Metazoa</taxon>
        <taxon>Chordata</taxon>
        <taxon>Craniata</taxon>
        <taxon>Vertebrata</taxon>
        <taxon>Euteleostomi</taxon>
        <taxon>Mammalia</taxon>
        <taxon>Eutheria</taxon>
        <taxon>Laurasiatheria</taxon>
        <taxon>Perissodactyla</taxon>
        <taxon>Equidae</taxon>
        <taxon>Equus</taxon>
    </lineage>
</organism>
<feature type="transmembrane region" description="Helical" evidence="7">
    <location>
        <begin position="306"/>
        <end position="329"/>
    </location>
</feature>
<evidence type="ECO:0000256" key="6">
    <source>
        <dbReference type="RuleBase" id="RU000688"/>
    </source>
</evidence>